<dbReference type="Gene3D" id="1.10.10.10">
    <property type="entry name" value="Winged helix-like DNA-binding domain superfamily/Winged helix DNA-binding domain"/>
    <property type="match status" value="1"/>
</dbReference>
<keyword evidence="2" id="KW-1185">Reference proteome</keyword>
<dbReference type="RefSeq" id="WP_189304320.1">
    <property type="nucleotide sequence ID" value="NZ_BMRP01000022.1"/>
</dbReference>
<reference evidence="2" key="1">
    <citation type="journal article" date="2019" name="Int. J. Syst. Evol. Microbiol.">
        <title>The Global Catalogue of Microorganisms (GCM) 10K type strain sequencing project: providing services to taxonomists for standard genome sequencing and annotation.</title>
        <authorList>
            <consortium name="The Broad Institute Genomics Platform"/>
            <consortium name="The Broad Institute Genome Sequencing Center for Infectious Disease"/>
            <person name="Wu L."/>
            <person name="Ma J."/>
        </authorList>
    </citation>
    <scope>NUCLEOTIDE SEQUENCE [LARGE SCALE GENOMIC DNA]</scope>
    <source>
        <strain evidence="2">JCM 3399</strain>
    </source>
</reference>
<gene>
    <name evidence="1" type="ORF">GCM10010211_54900</name>
</gene>
<evidence type="ECO:0000313" key="1">
    <source>
        <dbReference type="EMBL" id="GGU81954.1"/>
    </source>
</evidence>
<name>A0ABQ2VDS6_9ACTN</name>
<dbReference type="SUPFAM" id="SSF46894">
    <property type="entry name" value="C-terminal effector domain of the bipartite response regulators"/>
    <property type="match status" value="1"/>
</dbReference>
<organism evidence="1 2">
    <name type="scientific">Streptomyces albospinus</name>
    <dbReference type="NCBI Taxonomy" id="285515"/>
    <lineage>
        <taxon>Bacteria</taxon>
        <taxon>Bacillati</taxon>
        <taxon>Actinomycetota</taxon>
        <taxon>Actinomycetes</taxon>
        <taxon>Kitasatosporales</taxon>
        <taxon>Streptomycetaceae</taxon>
        <taxon>Streptomyces</taxon>
    </lineage>
</organism>
<protein>
    <submittedName>
        <fullName evidence="1">Uncharacterized protein</fullName>
    </submittedName>
</protein>
<dbReference type="Proteomes" id="UP000654471">
    <property type="component" value="Unassembled WGS sequence"/>
</dbReference>
<comment type="caution">
    <text evidence="1">The sequence shown here is derived from an EMBL/GenBank/DDBJ whole genome shotgun (WGS) entry which is preliminary data.</text>
</comment>
<proteinExistence type="predicted"/>
<dbReference type="PANTHER" id="PTHR35807">
    <property type="entry name" value="TRANSCRIPTIONAL REGULATOR REDD-RELATED"/>
    <property type="match status" value="1"/>
</dbReference>
<dbReference type="SUPFAM" id="SSF48452">
    <property type="entry name" value="TPR-like"/>
    <property type="match status" value="1"/>
</dbReference>
<evidence type="ECO:0000313" key="2">
    <source>
        <dbReference type="Proteomes" id="UP000654471"/>
    </source>
</evidence>
<accession>A0ABQ2VDS6</accession>
<dbReference type="PANTHER" id="PTHR35807:SF2">
    <property type="entry name" value="TRANSCRIPTIONAL ACTIVATOR DOMAIN"/>
    <property type="match status" value="1"/>
</dbReference>
<dbReference type="EMBL" id="BMRP01000022">
    <property type="protein sequence ID" value="GGU81954.1"/>
    <property type="molecule type" value="Genomic_DNA"/>
</dbReference>
<sequence length="485" mass="51741">MNPPLLRIRLLGGFRPVREGGAPLVERWSRPGARTLVKLLALAPEHALHREQIMAVCWPHAELRAALGSLRVALHTARHALEPELPPRGTSAYLTGDGDLLRLAPDTVRVDTDEAEVLARQALSSGGLRELAHALEALTGELLPEDRYAPWAEAARERLARRRTDLRRALAEHRRSHGGGAVRPEADAARVRLDWALHLDRSGRYGEAVTVVRQALRSYERQGLCDAAALAAARLAEVLGRSRGAEAALAVLDAHPPGSGAPDDIRAAQHMARSAVLSYCGRYEEGLAAARAAERCAEAARGADHPVLLARSLAQQTVCLGLSGLADEAAGPAESALAPAEESGDRALLATVLSVLRETERRAGRHGDALAYGRRALALAEQAGRPTATAFERANLAELHLLLGERADAERLALASVELADPFGGTALAFALTALARVRGGVAPKEAERLLERAGRCAKEGGHLQAIDEVRSARAELAEPRHPLP</sequence>
<dbReference type="InterPro" id="IPR036388">
    <property type="entry name" value="WH-like_DNA-bd_sf"/>
</dbReference>
<dbReference type="InterPro" id="IPR051677">
    <property type="entry name" value="AfsR-DnrI-RedD_regulator"/>
</dbReference>
<dbReference type="InterPro" id="IPR016032">
    <property type="entry name" value="Sig_transdc_resp-reg_C-effctor"/>
</dbReference>
<dbReference type="Gene3D" id="1.25.40.10">
    <property type="entry name" value="Tetratricopeptide repeat domain"/>
    <property type="match status" value="1"/>
</dbReference>
<dbReference type="InterPro" id="IPR011990">
    <property type="entry name" value="TPR-like_helical_dom_sf"/>
</dbReference>